<evidence type="ECO:0000256" key="1">
    <source>
        <dbReference type="SAM" id="SignalP"/>
    </source>
</evidence>
<dbReference type="EMBL" id="HBIX01004771">
    <property type="protein sequence ID" value="CAE0711052.1"/>
    <property type="molecule type" value="Transcribed_RNA"/>
</dbReference>
<evidence type="ECO:0000313" key="2">
    <source>
        <dbReference type="EMBL" id="CAE0711052.1"/>
    </source>
</evidence>
<reference evidence="2" key="1">
    <citation type="submission" date="2021-01" db="EMBL/GenBank/DDBJ databases">
        <authorList>
            <person name="Corre E."/>
            <person name="Pelletier E."/>
            <person name="Niang G."/>
            <person name="Scheremetjew M."/>
            <person name="Finn R."/>
            <person name="Kale V."/>
            <person name="Holt S."/>
            <person name="Cochrane G."/>
            <person name="Meng A."/>
            <person name="Brown T."/>
            <person name="Cohen L."/>
        </authorList>
    </citation>
    <scope>NUCLEOTIDE SEQUENCE</scope>
    <source>
        <strain evidence="2">10249 10 AB</strain>
    </source>
</reference>
<gene>
    <name evidence="2" type="ORF">PAUS00366_LOCUS3779</name>
</gene>
<name>A0A7S4EGH7_9STRA</name>
<organism evidence="2">
    <name type="scientific">Pseudo-nitzschia australis</name>
    <dbReference type="NCBI Taxonomy" id="44445"/>
    <lineage>
        <taxon>Eukaryota</taxon>
        <taxon>Sar</taxon>
        <taxon>Stramenopiles</taxon>
        <taxon>Ochrophyta</taxon>
        <taxon>Bacillariophyta</taxon>
        <taxon>Bacillariophyceae</taxon>
        <taxon>Bacillariophycidae</taxon>
        <taxon>Bacillariales</taxon>
        <taxon>Bacillariaceae</taxon>
        <taxon>Pseudo-nitzschia</taxon>
    </lineage>
</organism>
<proteinExistence type="predicted"/>
<sequence>MISITLFLVILSIATLDMLSTVDAFTTPTSSQSTVSYDRNIAVSLMPTPSDFTDASSLLLVKFDSKNLGVGVLAKKTAMIPRAKADITAEVLNDTSHVLMDFPSIFQKTKQPRLRMRYAQVMGRVLVLGTSLLPHHGVCVEETVVQLFLLGLSMKPIIRSIKLYRCIADSKCAEECTVELEDLERSLP</sequence>
<feature type="signal peptide" evidence="1">
    <location>
        <begin position="1"/>
        <end position="24"/>
    </location>
</feature>
<keyword evidence="1" id="KW-0732">Signal</keyword>
<dbReference type="AlphaFoldDB" id="A0A7S4EGH7"/>
<accession>A0A7S4EGH7</accession>
<feature type="chain" id="PRO_5030868661" evidence="1">
    <location>
        <begin position="25"/>
        <end position="188"/>
    </location>
</feature>
<protein>
    <submittedName>
        <fullName evidence="2">Uncharacterized protein</fullName>
    </submittedName>
</protein>